<name>B9T8V5_RICCO</name>
<reference evidence="3" key="1">
    <citation type="journal article" date="2010" name="Nat. Biotechnol.">
        <title>Draft genome sequence of the oilseed species Ricinus communis.</title>
        <authorList>
            <person name="Chan A.P."/>
            <person name="Crabtree J."/>
            <person name="Zhao Q."/>
            <person name="Lorenzi H."/>
            <person name="Orvis J."/>
            <person name="Puiu D."/>
            <person name="Melake-Berhan A."/>
            <person name="Jones K.M."/>
            <person name="Redman J."/>
            <person name="Chen G."/>
            <person name="Cahoon E.B."/>
            <person name="Gedil M."/>
            <person name="Stanke M."/>
            <person name="Haas B.J."/>
            <person name="Wortman J.R."/>
            <person name="Fraser-Liggett C.M."/>
            <person name="Ravel J."/>
            <person name="Rabinowicz P.D."/>
        </authorList>
    </citation>
    <scope>NUCLEOTIDE SEQUENCE [LARGE SCALE GENOMIC DNA]</scope>
    <source>
        <strain evidence="3">cv. Hale</strain>
    </source>
</reference>
<feature type="region of interest" description="Disordered" evidence="1">
    <location>
        <begin position="1"/>
        <end position="22"/>
    </location>
</feature>
<proteinExistence type="predicted"/>
<sequence length="64" mass="6774">MAQADPSIAPPAAPAAPESEPCARPAQARHWPLFLSACLCGADVPLPMETRLPPRSASCPHRFL</sequence>
<dbReference type="Proteomes" id="UP000008311">
    <property type="component" value="Unassembled WGS sequence"/>
</dbReference>
<protein>
    <submittedName>
        <fullName evidence="2">Uncharacterized protein</fullName>
    </submittedName>
</protein>
<dbReference type="AlphaFoldDB" id="B9T8V5"/>
<dbReference type="EMBL" id="EQ975207">
    <property type="protein sequence ID" value="EEF27708.1"/>
    <property type="molecule type" value="Genomic_DNA"/>
</dbReference>
<evidence type="ECO:0000313" key="2">
    <source>
        <dbReference type="EMBL" id="EEF27708.1"/>
    </source>
</evidence>
<evidence type="ECO:0000313" key="3">
    <source>
        <dbReference type="Proteomes" id="UP000008311"/>
    </source>
</evidence>
<gene>
    <name evidence="2" type="ORF">RCOM_0136350</name>
</gene>
<accession>B9T8V5</accession>
<organism evidence="2 3">
    <name type="scientific">Ricinus communis</name>
    <name type="common">Castor bean</name>
    <dbReference type="NCBI Taxonomy" id="3988"/>
    <lineage>
        <taxon>Eukaryota</taxon>
        <taxon>Viridiplantae</taxon>
        <taxon>Streptophyta</taxon>
        <taxon>Embryophyta</taxon>
        <taxon>Tracheophyta</taxon>
        <taxon>Spermatophyta</taxon>
        <taxon>Magnoliopsida</taxon>
        <taxon>eudicotyledons</taxon>
        <taxon>Gunneridae</taxon>
        <taxon>Pentapetalae</taxon>
        <taxon>rosids</taxon>
        <taxon>fabids</taxon>
        <taxon>Malpighiales</taxon>
        <taxon>Euphorbiaceae</taxon>
        <taxon>Acalyphoideae</taxon>
        <taxon>Acalypheae</taxon>
        <taxon>Ricinus</taxon>
    </lineage>
</organism>
<evidence type="ECO:0000256" key="1">
    <source>
        <dbReference type="SAM" id="MobiDB-lite"/>
    </source>
</evidence>
<keyword evidence="3" id="KW-1185">Reference proteome</keyword>
<dbReference type="InParanoid" id="B9T8V5"/>